<keyword evidence="1" id="KW-1133">Transmembrane helix</keyword>
<dbReference type="RefSeq" id="WP_128536491.1">
    <property type="nucleotide sequence ID" value="NZ_SBIW01000031.1"/>
</dbReference>
<comment type="caution">
    <text evidence="2">The sequence shown here is derived from an EMBL/GenBank/DDBJ whole genome shotgun (WGS) entry which is preliminary data.</text>
</comment>
<keyword evidence="3" id="KW-1185">Reference proteome</keyword>
<evidence type="ECO:0000256" key="1">
    <source>
        <dbReference type="SAM" id="Phobius"/>
    </source>
</evidence>
<dbReference type="AlphaFoldDB" id="A0A444MHC0"/>
<dbReference type="Proteomes" id="UP000286701">
    <property type="component" value="Unassembled WGS sequence"/>
</dbReference>
<keyword evidence="1" id="KW-0812">Transmembrane</keyword>
<feature type="transmembrane region" description="Helical" evidence="1">
    <location>
        <begin position="102"/>
        <end position="120"/>
    </location>
</feature>
<organism evidence="2 3">
    <name type="scientific">Mucilaginibacter gilvus</name>
    <dbReference type="NCBI Taxonomy" id="2305909"/>
    <lineage>
        <taxon>Bacteria</taxon>
        <taxon>Pseudomonadati</taxon>
        <taxon>Bacteroidota</taxon>
        <taxon>Sphingobacteriia</taxon>
        <taxon>Sphingobacteriales</taxon>
        <taxon>Sphingobacteriaceae</taxon>
        <taxon>Mucilaginibacter</taxon>
    </lineage>
</organism>
<proteinExistence type="predicted"/>
<dbReference type="SUPFAM" id="SSF54909">
    <property type="entry name" value="Dimeric alpha+beta barrel"/>
    <property type="match status" value="1"/>
</dbReference>
<name>A0A444MHC0_9SPHI</name>
<gene>
    <name evidence="2" type="ORF">EPL05_23810</name>
</gene>
<sequence length="165" mass="19247">MSYSKVNEYENWRKIIDGALQAADGFLDKTELSPVADEPFISIVIRFRNKETAELWLKSDLRKDLLEQSQVITLSEKVESIHHNTNFWFQDSSLPAIKWKQWVVTFTAVYPLTLTIPFLINTVLISLNIDYFLLRSLVIAITVSGLMVFKIMPFMLKKFKKWLTL</sequence>
<dbReference type="OrthoDB" id="1494254at2"/>
<feature type="transmembrane region" description="Helical" evidence="1">
    <location>
        <begin position="132"/>
        <end position="152"/>
    </location>
</feature>
<dbReference type="PANTHER" id="PTHR40057">
    <property type="entry name" value="SLR1162 PROTEIN"/>
    <property type="match status" value="1"/>
</dbReference>
<dbReference type="InterPro" id="IPR038762">
    <property type="entry name" value="ABM_predict"/>
</dbReference>
<dbReference type="PANTHER" id="PTHR40057:SF1">
    <property type="entry name" value="SLR1162 PROTEIN"/>
    <property type="match status" value="1"/>
</dbReference>
<reference evidence="2 3" key="1">
    <citation type="submission" date="2019-01" db="EMBL/GenBank/DDBJ databases">
        <title>Mucilaginibacter antarcticum sp. nov., isolated from antarctic soil.</title>
        <authorList>
            <person name="Yan Y.-Q."/>
            <person name="Du Z.-J."/>
        </authorList>
    </citation>
    <scope>NUCLEOTIDE SEQUENCE [LARGE SCALE GENOMIC DNA]</scope>
    <source>
        <strain evidence="2 3">F01003</strain>
    </source>
</reference>
<protein>
    <recommendedName>
        <fullName evidence="4">Antibiotic biosynthesis monooxygenase</fullName>
    </recommendedName>
</protein>
<evidence type="ECO:0000313" key="3">
    <source>
        <dbReference type="Proteomes" id="UP000286701"/>
    </source>
</evidence>
<dbReference type="InterPro" id="IPR011008">
    <property type="entry name" value="Dimeric_a/b-barrel"/>
</dbReference>
<evidence type="ECO:0008006" key="4">
    <source>
        <dbReference type="Google" id="ProtNLM"/>
    </source>
</evidence>
<accession>A0A444MHC0</accession>
<evidence type="ECO:0000313" key="2">
    <source>
        <dbReference type="EMBL" id="RWY46074.1"/>
    </source>
</evidence>
<keyword evidence="1" id="KW-0472">Membrane</keyword>
<dbReference type="EMBL" id="SBIW01000031">
    <property type="protein sequence ID" value="RWY46074.1"/>
    <property type="molecule type" value="Genomic_DNA"/>
</dbReference>